<keyword evidence="5" id="KW-0175">Coiled coil</keyword>
<dbReference type="NCBIfam" id="NF002939">
    <property type="entry name" value="PRK03598.1"/>
    <property type="match status" value="1"/>
</dbReference>
<comment type="subcellular location">
    <subcellularLocation>
        <location evidence="1">Periplasm</location>
    </subcellularLocation>
</comment>
<dbReference type="EMBL" id="JBHSEK010000001">
    <property type="protein sequence ID" value="MFC4488153.1"/>
    <property type="molecule type" value="Genomic_DNA"/>
</dbReference>
<accession>A0ABV8ZKD4</accession>
<gene>
    <name evidence="9" type="primary">hlyD</name>
    <name evidence="9" type="ORF">ACFO0R_00820</name>
</gene>
<feature type="domain" description="YbhG-like alpha-helical hairpin" evidence="7">
    <location>
        <begin position="74"/>
        <end position="203"/>
    </location>
</feature>
<dbReference type="PANTHER" id="PTHR32347:SF29">
    <property type="entry name" value="UPF0194 MEMBRANE PROTEIN YBHG"/>
    <property type="match status" value="1"/>
</dbReference>
<evidence type="ECO:0000313" key="9">
    <source>
        <dbReference type="EMBL" id="MFC4488153.1"/>
    </source>
</evidence>
<sequence>MKRQALIIGLLIAALLAGGGYAWRQRQLSQERLSLSGNVDIREVSLSFRVAGRLSSLNVDEGASVRAGTVLGELDAAPYRNALRDAEAALAAAQARQALYRSGPRREDIEQAKANLDARRAAQLNAEQTYQRQRQLADTGASAQRALDDARAQRDQAAAQTEAARQQWQALKRGYRKEEIAEADANAERATAQLAQAKLQLSDTRLLAPADGVILTRAVEPGGMLSAGGAVFTLLLTRPVWVRAYVAEPDLGRVAPGTKVKVRSDGRAQPYDGVVGFVSPSAEFTPKNVETQDLRTALVYRLRVVVQNPDAALRQGMPVMVTLADGG</sequence>
<dbReference type="Pfam" id="PF25881">
    <property type="entry name" value="HH_YBHG"/>
    <property type="match status" value="1"/>
</dbReference>
<evidence type="ECO:0000256" key="2">
    <source>
        <dbReference type="ARBA" id="ARBA00010602"/>
    </source>
</evidence>
<evidence type="ECO:0000313" key="10">
    <source>
        <dbReference type="Proteomes" id="UP001595999"/>
    </source>
</evidence>
<name>A0ABV8ZKD4_9NEIS</name>
<dbReference type="Proteomes" id="UP001595999">
    <property type="component" value="Unassembled WGS sequence"/>
</dbReference>
<comment type="similarity">
    <text evidence="2">Belongs to the UPF0194 family.</text>
</comment>
<dbReference type="RefSeq" id="WP_231461862.1">
    <property type="nucleotide sequence ID" value="NZ_JAJOHW010000045.1"/>
</dbReference>
<dbReference type="Gene3D" id="2.40.50.100">
    <property type="match status" value="2"/>
</dbReference>
<evidence type="ECO:0000259" key="7">
    <source>
        <dbReference type="Pfam" id="PF25881"/>
    </source>
</evidence>
<protein>
    <submittedName>
        <fullName evidence="9">Secretion protein HlyD</fullName>
    </submittedName>
</protein>
<comment type="caution">
    <text evidence="9">The sequence shown here is derived from an EMBL/GenBank/DDBJ whole genome shotgun (WGS) entry which is preliminary data.</text>
</comment>
<dbReference type="InterPro" id="IPR050465">
    <property type="entry name" value="UPF0194_transport"/>
</dbReference>
<evidence type="ECO:0000256" key="6">
    <source>
        <dbReference type="SAM" id="MobiDB-lite"/>
    </source>
</evidence>
<dbReference type="InterPro" id="IPR058792">
    <property type="entry name" value="Beta-barrel_RND_2"/>
</dbReference>
<evidence type="ECO:0000256" key="1">
    <source>
        <dbReference type="ARBA" id="ARBA00004418"/>
    </source>
</evidence>
<evidence type="ECO:0000259" key="8">
    <source>
        <dbReference type="Pfam" id="PF25954"/>
    </source>
</evidence>
<dbReference type="Pfam" id="PF25954">
    <property type="entry name" value="Beta-barrel_RND_2"/>
    <property type="match status" value="1"/>
</dbReference>
<dbReference type="PANTHER" id="PTHR32347">
    <property type="entry name" value="EFFLUX SYSTEM COMPONENT YKNX-RELATED"/>
    <property type="match status" value="1"/>
</dbReference>
<reference evidence="10" key="1">
    <citation type="journal article" date="2019" name="Int. J. Syst. Evol. Microbiol.">
        <title>The Global Catalogue of Microorganisms (GCM) 10K type strain sequencing project: providing services to taxonomists for standard genome sequencing and annotation.</title>
        <authorList>
            <consortium name="The Broad Institute Genomics Platform"/>
            <consortium name="The Broad Institute Genome Sequencing Center for Infectious Disease"/>
            <person name="Wu L."/>
            <person name="Ma J."/>
        </authorList>
    </citation>
    <scope>NUCLEOTIDE SEQUENCE [LARGE SCALE GENOMIC DNA]</scope>
    <source>
        <strain evidence="10">CGMCC 4.7608</strain>
    </source>
</reference>
<dbReference type="Gene3D" id="1.10.287.470">
    <property type="entry name" value="Helix hairpin bin"/>
    <property type="match status" value="2"/>
</dbReference>
<feature type="compositionally biased region" description="Low complexity" evidence="6">
    <location>
        <begin position="155"/>
        <end position="165"/>
    </location>
</feature>
<organism evidence="9 10">
    <name type="scientific">Chromobacterium aquaticum</name>
    <dbReference type="NCBI Taxonomy" id="467180"/>
    <lineage>
        <taxon>Bacteria</taxon>
        <taxon>Pseudomonadati</taxon>
        <taxon>Pseudomonadota</taxon>
        <taxon>Betaproteobacteria</taxon>
        <taxon>Neisseriales</taxon>
        <taxon>Chromobacteriaceae</taxon>
        <taxon>Chromobacterium</taxon>
    </lineage>
</organism>
<keyword evidence="10" id="KW-1185">Reference proteome</keyword>
<proteinExistence type="inferred from homology"/>
<keyword evidence="4" id="KW-0574">Periplasm</keyword>
<feature type="region of interest" description="Disordered" evidence="6">
    <location>
        <begin position="137"/>
        <end position="165"/>
    </location>
</feature>
<dbReference type="Gene3D" id="2.40.30.170">
    <property type="match status" value="1"/>
</dbReference>
<dbReference type="SUPFAM" id="SSF111369">
    <property type="entry name" value="HlyD-like secretion proteins"/>
    <property type="match status" value="2"/>
</dbReference>
<evidence type="ECO:0000256" key="3">
    <source>
        <dbReference type="ARBA" id="ARBA00022729"/>
    </source>
</evidence>
<feature type="domain" description="CusB-like beta-barrel" evidence="8">
    <location>
        <begin position="239"/>
        <end position="325"/>
    </location>
</feature>
<dbReference type="InterPro" id="IPR059052">
    <property type="entry name" value="HH_YbhG-like"/>
</dbReference>
<keyword evidence="3" id="KW-0732">Signal</keyword>
<evidence type="ECO:0000256" key="4">
    <source>
        <dbReference type="ARBA" id="ARBA00022764"/>
    </source>
</evidence>
<evidence type="ECO:0000256" key="5">
    <source>
        <dbReference type="ARBA" id="ARBA00023054"/>
    </source>
</evidence>